<feature type="region of interest" description="Disordered" evidence="1">
    <location>
        <begin position="49"/>
        <end position="94"/>
    </location>
</feature>
<accession>A0A437P7B2</accession>
<keyword evidence="4" id="KW-1185">Reference proteome</keyword>
<comment type="caution">
    <text evidence="3">The sequence shown here is derived from an EMBL/GenBank/DDBJ whole genome shotgun (WGS) entry which is preliminary data.</text>
</comment>
<evidence type="ECO:0000256" key="1">
    <source>
        <dbReference type="SAM" id="MobiDB-lite"/>
    </source>
</evidence>
<feature type="chain" id="PRO_5019414126" evidence="2">
    <location>
        <begin position="26"/>
        <end position="94"/>
    </location>
</feature>
<dbReference type="RefSeq" id="WP_127729249.1">
    <property type="nucleotide sequence ID" value="NZ_SACP01000010.1"/>
</dbReference>
<evidence type="ECO:0000313" key="3">
    <source>
        <dbReference type="EMBL" id="RVU18112.1"/>
    </source>
</evidence>
<gene>
    <name evidence="3" type="ORF">EOE48_12015</name>
</gene>
<organism evidence="3 4">
    <name type="scientific">Methylobacterium oryzihabitans</name>
    <dbReference type="NCBI Taxonomy" id="2499852"/>
    <lineage>
        <taxon>Bacteria</taxon>
        <taxon>Pseudomonadati</taxon>
        <taxon>Pseudomonadota</taxon>
        <taxon>Alphaproteobacteria</taxon>
        <taxon>Hyphomicrobiales</taxon>
        <taxon>Methylobacteriaceae</taxon>
        <taxon>Methylobacterium</taxon>
    </lineage>
</organism>
<feature type="compositionally biased region" description="Basic and acidic residues" evidence="1">
    <location>
        <begin position="67"/>
        <end position="77"/>
    </location>
</feature>
<keyword evidence="2" id="KW-0732">Signal</keyword>
<reference evidence="3 4" key="1">
    <citation type="submission" date="2019-01" db="EMBL/GenBank/DDBJ databases">
        <authorList>
            <person name="Chen W.-M."/>
        </authorList>
    </citation>
    <scope>NUCLEOTIDE SEQUENCE [LARGE SCALE GENOMIC DNA]</scope>
    <source>
        <strain evidence="3 4">TER-1</strain>
    </source>
</reference>
<evidence type="ECO:0000313" key="4">
    <source>
        <dbReference type="Proteomes" id="UP000286997"/>
    </source>
</evidence>
<name>A0A437P7B2_9HYPH</name>
<protein>
    <submittedName>
        <fullName evidence="3">Uncharacterized protein</fullName>
    </submittedName>
</protein>
<dbReference type="EMBL" id="SACP01000010">
    <property type="protein sequence ID" value="RVU18112.1"/>
    <property type="molecule type" value="Genomic_DNA"/>
</dbReference>
<proteinExistence type="predicted"/>
<feature type="signal peptide" evidence="2">
    <location>
        <begin position="1"/>
        <end position="25"/>
    </location>
</feature>
<sequence length="94" mass="10366">MKTLTLTLAATVVLGALGFAAPASAAVTTPAGVSAETSMVEHVAMRRHHMMKRDRHMRRMMRRNSRMKGDPNARNPERPGYMQQKGNTSGGPRY</sequence>
<dbReference type="AlphaFoldDB" id="A0A437P7B2"/>
<dbReference type="Proteomes" id="UP000286997">
    <property type="component" value="Unassembled WGS sequence"/>
</dbReference>
<feature type="compositionally biased region" description="Basic residues" evidence="1">
    <location>
        <begin position="49"/>
        <end position="66"/>
    </location>
</feature>
<evidence type="ECO:0000256" key="2">
    <source>
        <dbReference type="SAM" id="SignalP"/>
    </source>
</evidence>